<keyword evidence="2" id="KW-1185">Reference proteome</keyword>
<protein>
    <submittedName>
        <fullName evidence="1">Uncharacterized protein</fullName>
    </submittedName>
</protein>
<dbReference type="EMBL" id="CH476627">
    <property type="protein sequence ID" value="EDO03230.1"/>
    <property type="molecule type" value="Genomic_DNA"/>
</dbReference>
<dbReference type="InParanoid" id="A7EK64"/>
<dbReference type="KEGG" id="ssl:SS1G_05710"/>
<proteinExistence type="predicted"/>
<reference evidence="2" key="1">
    <citation type="journal article" date="2011" name="PLoS Genet.">
        <title>Genomic analysis of the necrotrophic fungal pathogens Sclerotinia sclerotiorum and Botrytis cinerea.</title>
        <authorList>
            <person name="Amselem J."/>
            <person name="Cuomo C.A."/>
            <person name="van Kan J.A."/>
            <person name="Viaud M."/>
            <person name="Benito E.P."/>
            <person name="Couloux A."/>
            <person name="Coutinho P.M."/>
            <person name="de Vries R.P."/>
            <person name="Dyer P.S."/>
            <person name="Fillinger S."/>
            <person name="Fournier E."/>
            <person name="Gout L."/>
            <person name="Hahn M."/>
            <person name="Kohn L."/>
            <person name="Lapalu N."/>
            <person name="Plummer K.M."/>
            <person name="Pradier J.M."/>
            <person name="Quevillon E."/>
            <person name="Sharon A."/>
            <person name="Simon A."/>
            <person name="ten Have A."/>
            <person name="Tudzynski B."/>
            <person name="Tudzynski P."/>
            <person name="Wincker P."/>
            <person name="Andrew M."/>
            <person name="Anthouard V."/>
            <person name="Beever R.E."/>
            <person name="Beffa R."/>
            <person name="Benoit I."/>
            <person name="Bouzid O."/>
            <person name="Brault B."/>
            <person name="Chen Z."/>
            <person name="Choquer M."/>
            <person name="Collemare J."/>
            <person name="Cotton P."/>
            <person name="Danchin E.G."/>
            <person name="Da Silva C."/>
            <person name="Gautier A."/>
            <person name="Giraud C."/>
            <person name="Giraud T."/>
            <person name="Gonzalez C."/>
            <person name="Grossetete S."/>
            <person name="Guldener U."/>
            <person name="Henrissat B."/>
            <person name="Howlett B.J."/>
            <person name="Kodira C."/>
            <person name="Kretschmer M."/>
            <person name="Lappartient A."/>
            <person name="Leroch M."/>
            <person name="Levis C."/>
            <person name="Mauceli E."/>
            <person name="Neuveglise C."/>
            <person name="Oeser B."/>
            <person name="Pearson M."/>
            <person name="Poulain J."/>
            <person name="Poussereau N."/>
            <person name="Quesneville H."/>
            <person name="Rascle C."/>
            <person name="Schumacher J."/>
            <person name="Segurens B."/>
            <person name="Sexton A."/>
            <person name="Silva E."/>
            <person name="Sirven C."/>
            <person name="Soanes D.M."/>
            <person name="Talbot N.J."/>
            <person name="Templeton M."/>
            <person name="Yandava C."/>
            <person name="Yarden O."/>
            <person name="Zeng Q."/>
            <person name="Rollins J.A."/>
            <person name="Lebrun M.H."/>
            <person name="Dickman M."/>
        </authorList>
    </citation>
    <scope>NUCLEOTIDE SEQUENCE [LARGE SCALE GENOMIC DNA]</scope>
    <source>
        <strain evidence="2">ATCC 18683 / 1980 / Ss-1</strain>
    </source>
</reference>
<dbReference type="Proteomes" id="UP000001312">
    <property type="component" value="Unassembled WGS sequence"/>
</dbReference>
<sequence>MTSEGPIRSLGFSSSRGIAFYLMQFSMDYLPEQRSTLQVPVPEIQKSIYHLTSKTVCSSTCFQAMAIQLFYRHTFLSVMLAVYVTPKHMKGLSYFLEEKDAALFITKSTIILSSPDHGYAKETFMNEVWLLQLDSLNTQTD</sequence>
<organism evidence="1 2">
    <name type="scientific">Sclerotinia sclerotiorum (strain ATCC 18683 / 1980 / Ss-1)</name>
    <name type="common">White mold</name>
    <name type="synonym">Whetzelinia sclerotiorum</name>
    <dbReference type="NCBI Taxonomy" id="665079"/>
    <lineage>
        <taxon>Eukaryota</taxon>
        <taxon>Fungi</taxon>
        <taxon>Dikarya</taxon>
        <taxon>Ascomycota</taxon>
        <taxon>Pezizomycotina</taxon>
        <taxon>Leotiomycetes</taxon>
        <taxon>Helotiales</taxon>
        <taxon>Sclerotiniaceae</taxon>
        <taxon>Sclerotinia</taxon>
    </lineage>
</organism>
<name>A7EK64_SCLS1</name>
<dbReference type="GeneID" id="5489384"/>
<dbReference type="HOGENOM" id="CLU_1826464_0_0_1"/>
<dbReference type="AlphaFoldDB" id="A7EK64"/>
<evidence type="ECO:0000313" key="1">
    <source>
        <dbReference type="EMBL" id="EDO03230.1"/>
    </source>
</evidence>
<evidence type="ECO:0000313" key="2">
    <source>
        <dbReference type="Proteomes" id="UP000001312"/>
    </source>
</evidence>
<dbReference type="RefSeq" id="XP_001592789.1">
    <property type="nucleotide sequence ID" value="XM_001592739.1"/>
</dbReference>
<accession>A7EK64</accession>
<gene>
    <name evidence="1" type="ORF">SS1G_05710</name>
</gene>